<proteinExistence type="predicted"/>
<dbReference type="EMBL" id="MU128980">
    <property type="protein sequence ID" value="KAF9512942.1"/>
    <property type="molecule type" value="Genomic_DNA"/>
</dbReference>
<organism evidence="2 3">
    <name type="scientific">Hydnum rufescens UP504</name>
    <dbReference type="NCBI Taxonomy" id="1448309"/>
    <lineage>
        <taxon>Eukaryota</taxon>
        <taxon>Fungi</taxon>
        <taxon>Dikarya</taxon>
        <taxon>Basidiomycota</taxon>
        <taxon>Agaricomycotina</taxon>
        <taxon>Agaricomycetes</taxon>
        <taxon>Cantharellales</taxon>
        <taxon>Hydnaceae</taxon>
        <taxon>Hydnum</taxon>
    </lineage>
</organism>
<sequence>MSDNPRDSRSSDDGKSRSLNGLILRRSSYNPAPRQRDSSHRSQWPPIRSQSIGIYNDVEEDGRWDSALGNSVDTSSAYGRDRTPSPIHPRGVPFPPAPSFNHNSDQRNRSGSWERLPGKSPQRSAWSDERGMPPASGPRTERPRDWSYER</sequence>
<protein>
    <submittedName>
        <fullName evidence="2">Uncharacterized protein</fullName>
    </submittedName>
</protein>
<reference evidence="2" key="1">
    <citation type="journal article" date="2020" name="Nat. Commun.">
        <title>Large-scale genome sequencing of mycorrhizal fungi provides insights into the early evolution of symbiotic traits.</title>
        <authorList>
            <person name="Miyauchi S."/>
            <person name="Kiss E."/>
            <person name="Kuo A."/>
            <person name="Drula E."/>
            <person name="Kohler A."/>
            <person name="Sanchez-Garcia M."/>
            <person name="Morin E."/>
            <person name="Andreopoulos B."/>
            <person name="Barry K.W."/>
            <person name="Bonito G."/>
            <person name="Buee M."/>
            <person name="Carver A."/>
            <person name="Chen C."/>
            <person name="Cichocki N."/>
            <person name="Clum A."/>
            <person name="Culley D."/>
            <person name="Crous P.W."/>
            <person name="Fauchery L."/>
            <person name="Girlanda M."/>
            <person name="Hayes R.D."/>
            <person name="Keri Z."/>
            <person name="LaButti K."/>
            <person name="Lipzen A."/>
            <person name="Lombard V."/>
            <person name="Magnuson J."/>
            <person name="Maillard F."/>
            <person name="Murat C."/>
            <person name="Nolan M."/>
            <person name="Ohm R.A."/>
            <person name="Pangilinan J."/>
            <person name="Pereira M.F."/>
            <person name="Perotto S."/>
            <person name="Peter M."/>
            <person name="Pfister S."/>
            <person name="Riley R."/>
            <person name="Sitrit Y."/>
            <person name="Stielow J.B."/>
            <person name="Szollosi G."/>
            <person name="Zifcakova L."/>
            <person name="Stursova M."/>
            <person name="Spatafora J.W."/>
            <person name="Tedersoo L."/>
            <person name="Vaario L.M."/>
            <person name="Yamada A."/>
            <person name="Yan M."/>
            <person name="Wang P."/>
            <person name="Xu J."/>
            <person name="Bruns T."/>
            <person name="Baldrian P."/>
            <person name="Vilgalys R."/>
            <person name="Dunand C."/>
            <person name="Henrissat B."/>
            <person name="Grigoriev I.V."/>
            <person name="Hibbett D."/>
            <person name="Nagy L.G."/>
            <person name="Martin F.M."/>
        </authorList>
    </citation>
    <scope>NUCLEOTIDE SEQUENCE</scope>
    <source>
        <strain evidence="2">UP504</strain>
    </source>
</reference>
<dbReference type="Proteomes" id="UP000886523">
    <property type="component" value="Unassembled WGS sequence"/>
</dbReference>
<feature type="compositionally biased region" description="Basic and acidic residues" evidence="1">
    <location>
        <begin position="1"/>
        <end position="16"/>
    </location>
</feature>
<comment type="caution">
    <text evidence="2">The sequence shown here is derived from an EMBL/GenBank/DDBJ whole genome shotgun (WGS) entry which is preliminary data.</text>
</comment>
<accession>A0A9P6AWG9</accession>
<feature type="compositionally biased region" description="Polar residues" evidence="1">
    <location>
        <begin position="68"/>
        <end position="77"/>
    </location>
</feature>
<evidence type="ECO:0000256" key="1">
    <source>
        <dbReference type="SAM" id="MobiDB-lite"/>
    </source>
</evidence>
<feature type="compositionally biased region" description="Basic and acidic residues" evidence="1">
    <location>
        <begin position="139"/>
        <end position="150"/>
    </location>
</feature>
<feature type="region of interest" description="Disordered" evidence="1">
    <location>
        <begin position="1"/>
        <end position="150"/>
    </location>
</feature>
<gene>
    <name evidence="2" type="ORF">BS47DRAFT_1027120</name>
</gene>
<evidence type="ECO:0000313" key="3">
    <source>
        <dbReference type="Proteomes" id="UP000886523"/>
    </source>
</evidence>
<evidence type="ECO:0000313" key="2">
    <source>
        <dbReference type="EMBL" id="KAF9512942.1"/>
    </source>
</evidence>
<name>A0A9P6AWG9_9AGAM</name>
<dbReference type="AlphaFoldDB" id="A0A9P6AWG9"/>
<keyword evidence="3" id="KW-1185">Reference proteome</keyword>